<dbReference type="Pfam" id="PF10250">
    <property type="entry name" value="O-FucT"/>
    <property type="match status" value="2"/>
</dbReference>
<dbReference type="GO" id="GO:0016757">
    <property type="term" value="F:glycosyltransferase activity"/>
    <property type="evidence" value="ECO:0007669"/>
    <property type="project" value="UniProtKB-KW"/>
</dbReference>
<keyword evidence="8" id="KW-1133">Transmembrane helix</keyword>
<dbReference type="PANTHER" id="PTHR31741:SF45">
    <property type="entry name" value="O-FUCOSYLTRANSFERASE FAMILY PROTEIN"/>
    <property type="match status" value="1"/>
</dbReference>
<comment type="similarity">
    <text evidence="3">Belongs to the glycosyltransferase GT106 family.</text>
</comment>
<evidence type="ECO:0000313" key="15">
    <source>
        <dbReference type="EMBL" id="KAK9934915.1"/>
    </source>
</evidence>
<evidence type="ECO:0000256" key="10">
    <source>
        <dbReference type="ARBA" id="ARBA00023180"/>
    </source>
</evidence>
<feature type="signal peptide" evidence="14">
    <location>
        <begin position="1"/>
        <end position="20"/>
    </location>
</feature>
<keyword evidence="6" id="KW-0812">Transmembrane</keyword>
<keyword evidence="10" id="KW-0325">Glycoprotein</keyword>
<evidence type="ECO:0000256" key="14">
    <source>
        <dbReference type="SAM" id="SignalP"/>
    </source>
</evidence>
<accession>A0AAW1XET1</accession>
<organism evidence="15 16">
    <name type="scientific">Rubus argutus</name>
    <name type="common">Southern blackberry</name>
    <dbReference type="NCBI Taxonomy" id="59490"/>
    <lineage>
        <taxon>Eukaryota</taxon>
        <taxon>Viridiplantae</taxon>
        <taxon>Streptophyta</taxon>
        <taxon>Embryophyta</taxon>
        <taxon>Tracheophyta</taxon>
        <taxon>Spermatophyta</taxon>
        <taxon>Magnoliopsida</taxon>
        <taxon>eudicotyledons</taxon>
        <taxon>Gunneridae</taxon>
        <taxon>Pentapetalae</taxon>
        <taxon>rosids</taxon>
        <taxon>fabids</taxon>
        <taxon>Rosales</taxon>
        <taxon>Rosaceae</taxon>
        <taxon>Rosoideae</taxon>
        <taxon>Rosoideae incertae sedis</taxon>
        <taxon>Rubus</taxon>
    </lineage>
</organism>
<dbReference type="PANTHER" id="PTHR31741">
    <property type="entry name" value="OS02G0726500 PROTEIN-RELATED"/>
    <property type="match status" value="1"/>
</dbReference>
<keyword evidence="12" id="KW-0119">Carbohydrate metabolism</keyword>
<evidence type="ECO:0000256" key="3">
    <source>
        <dbReference type="ARBA" id="ARBA00007737"/>
    </source>
</evidence>
<keyword evidence="5" id="KW-0808">Transferase</keyword>
<evidence type="ECO:0000256" key="12">
    <source>
        <dbReference type="ARBA" id="ARBA00023277"/>
    </source>
</evidence>
<comment type="subcellular location">
    <subcellularLocation>
        <location evidence="1">Membrane</location>
        <topology evidence="1">Single-pass type II membrane protein</topology>
    </subcellularLocation>
</comment>
<evidence type="ECO:0000256" key="5">
    <source>
        <dbReference type="ARBA" id="ARBA00022679"/>
    </source>
</evidence>
<dbReference type="Proteomes" id="UP001457282">
    <property type="component" value="Unassembled WGS sequence"/>
</dbReference>
<keyword evidence="14" id="KW-0732">Signal</keyword>
<feature type="chain" id="PRO_5043889775" description="O-fucosyltransferase family protein" evidence="14">
    <location>
        <begin position="21"/>
        <end position="314"/>
    </location>
</feature>
<evidence type="ECO:0000313" key="16">
    <source>
        <dbReference type="Proteomes" id="UP001457282"/>
    </source>
</evidence>
<reference evidence="15 16" key="1">
    <citation type="journal article" date="2023" name="G3 (Bethesda)">
        <title>A chromosome-length genome assembly and annotation of blackberry (Rubus argutus, cv. 'Hillquist').</title>
        <authorList>
            <person name="Bruna T."/>
            <person name="Aryal R."/>
            <person name="Dudchenko O."/>
            <person name="Sargent D.J."/>
            <person name="Mead D."/>
            <person name="Buti M."/>
            <person name="Cavallini A."/>
            <person name="Hytonen T."/>
            <person name="Andres J."/>
            <person name="Pham M."/>
            <person name="Weisz D."/>
            <person name="Mascagni F."/>
            <person name="Usai G."/>
            <person name="Natali L."/>
            <person name="Bassil N."/>
            <person name="Fernandez G.E."/>
            <person name="Lomsadze A."/>
            <person name="Armour M."/>
            <person name="Olukolu B."/>
            <person name="Poorten T."/>
            <person name="Britton C."/>
            <person name="Davik J."/>
            <person name="Ashrafi H."/>
            <person name="Aiden E.L."/>
            <person name="Borodovsky M."/>
            <person name="Worthington M."/>
        </authorList>
    </citation>
    <scope>NUCLEOTIDE SEQUENCE [LARGE SCALE GENOMIC DNA]</scope>
    <source>
        <strain evidence="15">PI 553951</strain>
    </source>
</reference>
<keyword evidence="9" id="KW-0472">Membrane</keyword>
<dbReference type="AlphaFoldDB" id="A0AAW1XET1"/>
<dbReference type="GO" id="GO:0016020">
    <property type="term" value="C:membrane"/>
    <property type="evidence" value="ECO:0007669"/>
    <property type="project" value="UniProtKB-SubCell"/>
</dbReference>
<keyword evidence="7" id="KW-0735">Signal-anchor</keyword>
<evidence type="ECO:0000256" key="13">
    <source>
        <dbReference type="ARBA" id="ARBA00030350"/>
    </source>
</evidence>
<comment type="caution">
    <text evidence="15">The sequence shown here is derived from an EMBL/GenBank/DDBJ whole genome shotgun (WGS) entry which is preliminary data.</text>
</comment>
<dbReference type="GO" id="GO:0005737">
    <property type="term" value="C:cytoplasm"/>
    <property type="evidence" value="ECO:0007669"/>
    <property type="project" value="TreeGrafter"/>
</dbReference>
<evidence type="ECO:0000256" key="11">
    <source>
        <dbReference type="ARBA" id="ARBA00023253"/>
    </source>
</evidence>
<comment type="pathway">
    <text evidence="2">Glycan metabolism.</text>
</comment>
<proteinExistence type="inferred from homology"/>
<sequence length="314" mass="36085">MRAGICDMVAIASFLNLTLIVPELDKTSFWNDRSQFEDIFDVDHFISSLSDEVRILKALPHKQSGRVEMASLYSMPPVSWSNMTYYYDTVLPRIKKINKYEICLSWWKEKVINSRRKRKSGKCPLTPEETALALRALDIDPSIQIYIAAGDIYGGERRMESLRLAFPQIIKKETLLEASDLEPFRNHSNQMAALDYIVSLESDIFAPTYGGNMARVVEGHRRYLGFRTTIRLDRMLLVNLIDQYKKGRLSWDDFSQAVKTGHANRMGSPRPRLEIPGKPKEEDYFYNNPQECLPPISDKTKESVIHVTINGTIL</sequence>
<dbReference type="EMBL" id="JBEDUW010000004">
    <property type="protein sequence ID" value="KAK9934915.1"/>
    <property type="molecule type" value="Genomic_DNA"/>
</dbReference>
<evidence type="ECO:0000256" key="2">
    <source>
        <dbReference type="ARBA" id="ARBA00004881"/>
    </source>
</evidence>
<evidence type="ECO:0000256" key="7">
    <source>
        <dbReference type="ARBA" id="ARBA00022968"/>
    </source>
</evidence>
<name>A0AAW1XET1_RUBAR</name>
<evidence type="ECO:0000256" key="6">
    <source>
        <dbReference type="ARBA" id="ARBA00022692"/>
    </source>
</evidence>
<keyword evidence="11" id="KW-0294">Fucose metabolism</keyword>
<evidence type="ECO:0000256" key="4">
    <source>
        <dbReference type="ARBA" id="ARBA00022676"/>
    </source>
</evidence>
<evidence type="ECO:0000256" key="1">
    <source>
        <dbReference type="ARBA" id="ARBA00004606"/>
    </source>
</evidence>
<dbReference type="GO" id="GO:0006004">
    <property type="term" value="P:fucose metabolic process"/>
    <property type="evidence" value="ECO:0007669"/>
    <property type="project" value="UniProtKB-KW"/>
</dbReference>
<keyword evidence="16" id="KW-1185">Reference proteome</keyword>
<keyword evidence="4" id="KW-0328">Glycosyltransferase</keyword>
<evidence type="ECO:0000256" key="8">
    <source>
        <dbReference type="ARBA" id="ARBA00022989"/>
    </source>
</evidence>
<dbReference type="InterPro" id="IPR019378">
    <property type="entry name" value="GDP-Fuc_O-FucTrfase"/>
</dbReference>
<evidence type="ECO:0000256" key="9">
    <source>
        <dbReference type="ARBA" id="ARBA00023136"/>
    </source>
</evidence>
<protein>
    <recommendedName>
        <fullName evidence="13">O-fucosyltransferase family protein</fullName>
    </recommendedName>
</protein>
<gene>
    <name evidence="15" type="ORF">M0R45_022041</name>
</gene>